<organism evidence="1 2">
    <name type="scientific">Lachnoanaerobaculum orale</name>
    <dbReference type="NCBI Taxonomy" id="979627"/>
    <lineage>
        <taxon>Bacteria</taxon>
        <taxon>Bacillati</taxon>
        <taxon>Bacillota</taxon>
        <taxon>Clostridia</taxon>
        <taxon>Lachnospirales</taxon>
        <taxon>Lachnospiraceae</taxon>
        <taxon>Lachnoanaerobaculum</taxon>
    </lineage>
</organism>
<dbReference type="Proteomes" id="UP000276982">
    <property type="component" value="Unassembled WGS sequence"/>
</dbReference>
<reference evidence="1 2" key="1">
    <citation type="submission" date="2018-11" db="EMBL/GenBank/DDBJ databases">
        <title>Genome sequencing of Lachnoanaerobaculum orale DSM 24553T.</title>
        <authorList>
            <person name="Kook J.-K."/>
            <person name="Park S.-N."/>
            <person name="Lim Y.K."/>
        </authorList>
    </citation>
    <scope>NUCLEOTIDE SEQUENCE [LARGE SCALE GENOMIC DNA]</scope>
    <source>
        <strain evidence="1 2">DSM 24553</strain>
    </source>
</reference>
<comment type="caution">
    <text evidence="1">The sequence shown here is derived from an EMBL/GenBank/DDBJ whole genome shotgun (WGS) entry which is preliminary data.</text>
</comment>
<dbReference type="RefSeq" id="WP_124950291.1">
    <property type="nucleotide sequence ID" value="NZ_RRCM01000001.1"/>
</dbReference>
<name>A0A3P3Q534_9FIRM</name>
<sequence length="184" mass="21625">MIEVDTLQYLPLHIAEIEEFKKIAKTYDKYLRLAWASLQREELNRILATMDESECAQWEELLHIVVNLADSLEDRVNRIRGYHVSDLPYTINKLDEVLKVVCGADNYKLKVDNSKHLIDCGVKLVSIPMIDVVADLIRKRAPANMIVNVYALFNRWERFKQLRWSEITTEKWGGLYGDKKWQEE</sequence>
<evidence type="ECO:0000313" key="2">
    <source>
        <dbReference type="Proteomes" id="UP000276982"/>
    </source>
</evidence>
<keyword evidence="2" id="KW-1185">Reference proteome</keyword>
<dbReference type="AlphaFoldDB" id="A0A3P3Q534"/>
<proteinExistence type="predicted"/>
<dbReference type="EMBL" id="RRCM01000001">
    <property type="protein sequence ID" value="RRJ15513.1"/>
    <property type="molecule type" value="Genomic_DNA"/>
</dbReference>
<protein>
    <submittedName>
        <fullName evidence="1">DUF2313 domain-containing protein</fullName>
    </submittedName>
</protein>
<accession>A0A3P3Q534</accession>
<gene>
    <name evidence="1" type="ORF">EHW90_00240</name>
</gene>
<evidence type="ECO:0000313" key="1">
    <source>
        <dbReference type="EMBL" id="RRJ15513.1"/>
    </source>
</evidence>
<dbReference type="InterPro" id="IPR018755">
    <property type="entry name" value="Phage_Mu_Gp48"/>
</dbReference>
<dbReference type="Pfam" id="PF10076">
    <property type="entry name" value="Phage_Mu_Gp48"/>
    <property type="match status" value="1"/>
</dbReference>